<keyword evidence="4 7" id="KW-0812">Transmembrane</keyword>
<feature type="transmembrane region" description="Helical" evidence="7">
    <location>
        <begin position="80"/>
        <end position="102"/>
    </location>
</feature>
<evidence type="ECO:0000256" key="6">
    <source>
        <dbReference type="ARBA" id="ARBA00023136"/>
    </source>
</evidence>
<keyword evidence="5 7" id="KW-1133">Transmembrane helix</keyword>
<dbReference type="PANTHER" id="PTHR43663:SF1">
    <property type="entry name" value="CHROMATE TRANSPORTER"/>
    <property type="match status" value="1"/>
</dbReference>
<dbReference type="PANTHER" id="PTHR43663">
    <property type="entry name" value="CHROMATE TRANSPORT PROTEIN-RELATED"/>
    <property type="match status" value="1"/>
</dbReference>
<dbReference type="RefSeq" id="WP_214476183.1">
    <property type="nucleotide sequence ID" value="NZ_CANKUS010000001.1"/>
</dbReference>
<accession>A0ABX8F9U0</accession>
<dbReference type="InterPro" id="IPR003370">
    <property type="entry name" value="Chromate_transpt"/>
</dbReference>
<comment type="subcellular location">
    <subcellularLocation>
        <location evidence="1">Cell membrane</location>
        <topology evidence="1">Multi-pass membrane protein</topology>
    </subcellularLocation>
</comment>
<dbReference type="InterPro" id="IPR052518">
    <property type="entry name" value="CHR_Transporter"/>
</dbReference>
<name>A0ABX8F9U0_9BACI</name>
<evidence type="ECO:0000256" key="3">
    <source>
        <dbReference type="ARBA" id="ARBA00022475"/>
    </source>
</evidence>
<gene>
    <name evidence="8" type="ORF">J1899_19855</name>
</gene>
<evidence type="ECO:0000256" key="4">
    <source>
        <dbReference type="ARBA" id="ARBA00022692"/>
    </source>
</evidence>
<sequence length="182" mass="19400">MKIQLQLFLAFLKVGLLGYGGGPSSIPLVHVEAVERYKWMDRDEFADVLALGNALPGPIATKMAGYIGYRMGGWIGMLNAVAATTVPTIILMIVVLTVLNAYKNNPMVAGMSQAVVPIVAVMLGSLTWDFIKSAGKSALGWRGTILLLALGIVCMQLLHIHPAILIGVLIAAAFLKKEGEGR</sequence>
<comment type="similarity">
    <text evidence="2">Belongs to the chromate ion transporter (CHR) (TC 2.A.51) family.</text>
</comment>
<evidence type="ECO:0000256" key="2">
    <source>
        <dbReference type="ARBA" id="ARBA00005262"/>
    </source>
</evidence>
<dbReference type="Pfam" id="PF02417">
    <property type="entry name" value="Chromate_transp"/>
    <property type="match status" value="1"/>
</dbReference>
<keyword evidence="6 7" id="KW-0472">Membrane</keyword>
<reference evidence="8 9" key="1">
    <citation type="submission" date="2021-03" db="EMBL/GenBank/DDBJ databases">
        <title>The first data on the complete genome of the tetrodotoxin-producing bacterium.</title>
        <authorList>
            <person name="Melnikova D.I."/>
            <person name="Nijland R."/>
            <person name="Magarlamov T.Y."/>
        </authorList>
    </citation>
    <scope>NUCLEOTIDE SEQUENCE [LARGE SCALE GENOMIC DNA]</scope>
    <source>
        <strain evidence="8 9">1839</strain>
    </source>
</reference>
<keyword evidence="9" id="KW-1185">Reference proteome</keyword>
<feature type="transmembrane region" description="Helical" evidence="7">
    <location>
        <begin position="143"/>
        <end position="175"/>
    </location>
</feature>
<keyword evidence="3" id="KW-1003">Cell membrane</keyword>
<evidence type="ECO:0000313" key="8">
    <source>
        <dbReference type="EMBL" id="QVY61188.1"/>
    </source>
</evidence>
<organism evidence="8 9">
    <name type="scientific">Cytobacillus gottheilii</name>
    <dbReference type="NCBI Taxonomy" id="859144"/>
    <lineage>
        <taxon>Bacteria</taxon>
        <taxon>Bacillati</taxon>
        <taxon>Bacillota</taxon>
        <taxon>Bacilli</taxon>
        <taxon>Bacillales</taxon>
        <taxon>Bacillaceae</taxon>
        <taxon>Cytobacillus</taxon>
    </lineage>
</organism>
<evidence type="ECO:0000256" key="1">
    <source>
        <dbReference type="ARBA" id="ARBA00004651"/>
    </source>
</evidence>
<evidence type="ECO:0000256" key="5">
    <source>
        <dbReference type="ARBA" id="ARBA00022989"/>
    </source>
</evidence>
<feature type="transmembrane region" description="Helical" evidence="7">
    <location>
        <begin position="114"/>
        <end position="131"/>
    </location>
</feature>
<evidence type="ECO:0000256" key="7">
    <source>
        <dbReference type="SAM" id="Phobius"/>
    </source>
</evidence>
<dbReference type="EMBL" id="CP071709">
    <property type="protein sequence ID" value="QVY61188.1"/>
    <property type="molecule type" value="Genomic_DNA"/>
</dbReference>
<dbReference type="Proteomes" id="UP000679247">
    <property type="component" value="Chromosome"/>
</dbReference>
<proteinExistence type="inferred from homology"/>
<evidence type="ECO:0000313" key="9">
    <source>
        <dbReference type="Proteomes" id="UP000679247"/>
    </source>
</evidence>
<protein>
    <submittedName>
        <fullName evidence="8">Chromate transporter</fullName>
    </submittedName>
</protein>